<keyword evidence="5" id="KW-0378">Hydrolase</keyword>
<dbReference type="AlphaFoldDB" id="A0AAW9TBF3"/>
<keyword evidence="5" id="KW-0540">Nuclease</keyword>
<evidence type="ECO:0000256" key="3">
    <source>
        <dbReference type="ARBA" id="ARBA00023125"/>
    </source>
</evidence>
<evidence type="ECO:0000313" key="6">
    <source>
        <dbReference type="Proteomes" id="UP000420707"/>
    </source>
</evidence>
<dbReference type="PANTHER" id="PTHR30408:SF12">
    <property type="entry name" value="TYPE I RESTRICTION ENZYME MJAVIII SPECIFICITY SUBUNIT"/>
    <property type="match status" value="1"/>
</dbReference>
<dbReference type="InterPro" id="IPR044946">
    <property type="entry name" value="Restrct_endonuc_typeI_TRD_sf"/>
</dbReference>
<dbReference type="SUPFAM" id="SSF116734">
    <property type="entry name" value="DNA methylase specificity domain"/>
    <property type="match status" value="1"/>
</dbReference>
<reference evidence="6" key="1">
    <citation type="submission" date="2019-09" db="EMBL/GenBank/DDBJ databases">
        <title>Distinct polysaccharide growth profiles of human intestinal Prevotella copri isolates.</title>
        <authorList>
            <person name="Fehlner-Peach H."/>
            <person name="Magnabosco C."/>
            <person name="Raghavan V."/>
            <person name="Scher J.U."/>
            <person name="Tett A."/>
            <person name="Cox L.M."/>
            <person name="Gottsegen C."/>
            <person name="Watters A."/>
            <person name="Wiltshire- Gordon J.D."/>
            <person name="Segata N."/>
            <person name="Bonneau R."/>
            <person name="Littman D.R."/>
        </authorList>
    </citation>
    <scope>NUCLEOTIDE SEQUENCE [LARGE SCALE GENOMIC DNA]</scope>
    <source>
        <strain evidence="6">iAP146</strain>
    </source>
</reference>
<dbReference type="GO" id="GO:0003677">
    <property type="term" value="F:DNA binding"/>
    <property type="evidence" value="ECO:0007669"/>
    <property type="project" value="UniProtKB-KW"/>
</dbReference>
<evidence type="ECO:0000313" key="5">
    <source>
        <dbReference type="EMBL" id="MQN30898.1"/>
    </source>
</evidence>
<keyword evidence="5" id="KW-0255">Endonuclease</keyword>
<dbReference type="Gene3D" id="3.90.220.20">
    <property type="entry name" value="DNA methylase specificity domains"/>
    <property type="match status" value="1"/>
</dbReference>
<dbReference type="Proteomes" id="UP000420707">
    <property type="component" value="Unassembled WGS sequence"/>
</dbReference>
<comment type="similarity">
    <text evidence="1">Belongs to the type-I restriction system S methylase family.</text>
</comment>
<evidence type="ECO:0000259" key="4">
    <source>
        <dbReference type="Pfam" id="PF01420"/>
    </source>
</evidence>
<protein>
    <submittedName>
        <fullName evidence="5">Restriction endonuclease subunit S</fullName>
    </submittedName>
</protein>
<sequence>MKDFEVCRSAISKLLFAQKPNGWKRLDTLFSKGKAGGTPTSTNKEYYNGEIPFLSINDITKQGKYVRCTENHLSQNGLEKSSAWVVPEYSLIMSMYASVGLVTINEVPLATSQAMFAMQLKDKDLLDYLYYYLSYFRYRHIHKYLETGTQSNINADIVRGIMIPTYGYSHNIEIASTLQGIDAKVDNELSVLDQLNRQKNYFLSQMFI</sequence>
<evidence type="ECO:0000256" key="2">
    <source>
        <dbReference type="ARBA" id="ARBA00022747"/>
    </source>
</evidence>
<dbReference type="EMBL" id="VZCR01000018">
    <property type="protein sequence ID" value="MQN30898.1"/>
    <property type="molecule type" value="Genomic_DNA"/>
</dbReference>
<feature type="domain" description="Type I restriction modification DNA specificity" evidence="4">
    <location>
        <begin position="22"/>
        <end position="196"/>
    </location>
</feature>
<dbReference type="GO" id="GO:0009307">
    <property type="term" value="P:DNA restriction-modification system"/>
    <property type="evidence" value="ECO:0007669"/>
    <property type="project" value="UniProtKB-KW"/>
</dbReference>
<dbReference type="InterPro" id="IPR000055">
    <property type="entry name" value="Restrct_endonuc_typeI_TRD"/>
</dbReference>
<gene>
    <name evidence="5" type="ORF">F7D90_02785</name>
</gene>
<accession>A0AAW9TBF3</accession>
<dbReference type="GO" id="GO:0004519">
    <property type="term" value="F:endonuclease activity"/>
    <property type="evidence" value="ECO:0007669"/>
    <property type="project" value="UniProtKB-KW"/>
</dbReference>
<dbReference type="PANTHER" id="PTHR30408">
    <property type="entry name" value="TYPE-1 RESTRICTION ENZYME ECOKI SPECIFICITY PROTEIN"/>
    <property type="match status" value="1"/>
</dbReference>
<proteinExistence type="inferred from homology"/>
<evidence type="ECO:0000256" key="1">
    <source>
        <dbReference type="ARBA" id="ARBA00010923"/>
    </source>
</evidence>
<keyword evidence="3" id="KW-0238">DNA-binding</keyword>
<comment type="caution">
    <text evidence="5">The sequence shown here is derived from an EMBL/GenBank/DDBJ whole genome shotgun (WGS) entry which is preliminary data.</text>
</comment>
<dbReference type="Pfam" id="PF01420">
    <property type="entry name" value="Methylase_S"/>
    <property type="match status" value="1"/>
</dbReference>
<dbReference type="InterPro" id="IPR052021">
    <property type="entry name" value="Type-I_RS_S_subunit"/>
</dbReference>
<name>A0AAW9TBF3_9BACT</name>
<organism evidence="5 6">
    <name type="scientific">Segatella copri</name>
    <dbReference type="NCBI Taxonomy" id="165179"/>
    <lineage>
        <taxon>Bacteria</taxon>
        <taxon>Pseudomonadati</taxon>
        <taxon>Bacteroidota</taxon>
        <taxon>Bacteroidia</taxon>
        <taxon>Bacteroidales</taxon>
        <taxon>Prevotellaceae</taxon>
        <taxon>Segatella</taxon>
    </lineage>
</organism>
<keyword evidence="2" id="KW-0680">Restriction system</keyword>
<dbReference type="Gene3D" id="1.10.287.1120">
    <property type="entry name" value="Bipartite methylase S protein"/>
    <property type="match status" value="1"/>
</dbReference>